<dbReference type="InterPro" id="IPR013088">
    <property type="entry name" value="Znf_NHR/GATA"/>
</dbReference>
<keyword evidence="1" id="KW-0479">Metal-binding</keyword>
<dbReference type="GO" id="GO:0043565">
    <property type="term" value="F:sequence-specific DNA binding"/>
    <property type="evidence" value="ECO:0007669"/>
    <property type="project" value="InterPro"/>
</dbReference>
<dbReference type="Pfam" id="PF00104">
    <property type="entry name" value="Hormone_recep"/>
    <property type="match status" value="1"/>
</dbReference>
<feature type="compositionally biased region" description="Basic and acidic residues" evidence="2">
    <location>
        <begin position="176"/>
        <end position="202"/>
    </location>
</feature>
<dbReference type="GO" id="GO:0008270">
    <property type="term" value="F:zinc ion binding"/>
    <property type="evidence" value="ECO:0007669"/>
    <property type="project" value="UniProtKB-KW"/>
</dbReference>
<dbReference type="InterPro" id="IPR000536">
    <property type="entry name" value="Nucl_hrmn_rcpt_lig-bd"/>
</dbReference>
<feature type="region of interest" description="Disordered" evidence="2">
    <location>
        <begin position="249"/>
        <end position="279"/>
    </location>
</feature>
<dbReference type="HOGENOM" id="CLU_496309_0_0_1"/>
<keyword evidence="1" id="KW-0863">Zinc-finger</keyword>
<organism evidence="3">
    <name type="scientific">Magallana gigas</name>
    <name type="common">Pacific oyster</name>
    <name type="synonym">Crassostrea gigas</name>
    <dbReference type="NCBI Taxonomy" id="29159"/>
    <lineage>
        <taxon>Eukaryota</taxon>
        <taxon>Metazoa</taxon>
        <taxon>Spiralia</taxon>
        <taxon>Lophotrochozoa</taxon>
        <taxon>Mollusca</taxon>
        <taxon>Bivalvia</taxon>
        <taxon>Autobranchia</taxon>
        <taxon>Pteriomorphia</taxon>
        <taxon>Ostreida</taxon>
        <taxon>Ostreoidea</taxon>
        <taxon>Ostreidae</taxon>
        <taxon>Magallana</taxon>
    </lineage>
</organism>
<dbReference type="InterPro" id="IPR035500">
    <property type="entry name" value="NHR-like_dom_sf"/>
</dbReference>
<dbReference type="Gene3D" id="1.10.565.10">
    <property type="entry name" value="Retinoid X Receptor"/>
    <property type="match status" value="1"/>
</dbReference>
<dbReference type="SMART" id="SM00399">
    <property type="entry name" value="ZnF_C4"/>
    <property type="match status" value="1"/>
</dbReference>
<evidence type="ECO:0000313" key="3">
    <source>
        <dbReference type="EMBL" id="EKC26011.1"/>
    </source>
</evidence>
<protein>
    <submittedName>
        <fullName evidence="3">Nuclear receptor ROR-gamma</fullName>
    </submittedName>
</protein>
<comment type="subcellular location">
    <subcellularLocation>
        <location evidence="1">Nucleus</location>
    </subcellularLocation>
</comment>
<reference evidence="3" key="1">
    <citation type="journal article" date="2012" name="Nature">
        <title>The oyster genome reveals stress adaptation and complexity of shell formation.</title>
        <authorList>
            <person name="Zhang G."/>
            <person name="Fang X."/>
            <person name="Guo X."/>
            <person name="Li L."/>
            <person name="Luo R."/>
            <person name="Xu F."/>
            <person name="Yang P."/>
            <person name="Zhang L."/>
            <person name="Wang X."/>
            <person name="Qi H."/>
            <person name="Xiong Z."/>
            <person name="Que H."/>
            <person name="Xie Y."/>
            <person name="Holland P.W."/>
            <person name="Paps J."/>
            <person name="Zhu Y."/>
            <person name="Wu F."/>
            <person name="Chen Y."/>
            <person name="Wang J."/>
            <person name="Peng C."/>
            <person name="Meng J."/>
            <person name="Yang L."/>
            <person name="Liu J."/>
            <person name="Wen B."/>
            <person name="Zhang N."/>
            <person name="Huang Z."/>
            <person name="Zhu Q."/>
            <person name="Feng Y."/>
            <person name="Mount A."/>
            <person name="Hedgecock D."/>
            <person name="Xu Z."/>
            <person name="Liu Y."/>
            <person name="Domazet-Loso T."/>
            <person name="Du Y."/>
            <person name="Sun X."/>
            <person name="Zhang S."/>
            <person name="Liu B."/>
            <person name="Cheng P."/>
            <person name="Jiang X."/>
            <person name="Li J."/>
            <person name="Fan D."/>
            <person name="Wang W."/>
            <person name="Fu W."/>
            <person name="Wang T."/>
            <person name="Wang B."/>
            <person name="Zhang J."/>
            <person name="Peng Z."/>
            <person name="Li Y."/>
            <person name="Li N."/>
            <person name="Wang J."/>
            <person name="Chen M."/>
            <person name="He Y."/>
            <person name="Tan F."/>
            <person name="Song X."/>
            <person name="Zheng Q."/>
            <person name="Huang R."/>
            <person name="Yang H."/>
            <person name="Du X."/>
            <person name="Chen L."/>
            <person name="Yang M."/>
            <person name="Gaffney P.M."/>
            <person name="Wang S."/>
            <person name="Luo L."/>
            <person name="She Z."/>
            <person name="Ming Y."/>
            <person name="Huang W."/>
            <person name="Zhang S."/>
            <person name="Huang B."/>
            <person name="Zhang Y."/>
            <person name="Qu T."/>
            <person name="Ni P."/>
            <person name="Miao G."/>
            <person name="Wang J."/>
            <person name="Wang Q."/>
            <person name="Steinberg C.E."/>
            <person name="Wang H."/>
            <person name="Li N."/>
            <person name="Qian L."/>
            <person name="Zhang G."/>
            <person name="Li Y."/>
            <person name="Yang H."/>
            <person name="Liu X."/>
            <person name="Wang J."/>
            <person name="Yin Y."/>
            <person name="Wang J."/>
        </authorList>
    </citation>
    <scope>NUCLEOTIDE SEQUENCE [LARGE SCALE GENOMIC DNA]</scope>
    <source>
        <strain evidence="3">05x7-T-G4-1.051#20</strain>
    </source>
</reference>
<dbReference type="InParanoid" id="K1QWT5"/>
<keyword evidence="1 3" id="KW-0675">Receptor</keyword>
<keyword evidence="1" id="KW-0805">Transcription regulation</keyword>
<accession>K1QWT5</accession>
<dbReference type="PROSITE" id="PS51843">
    <property type="entry name" value="NR_LBD"/>
    <property type="match status" value="1"/>
</dbReference>
<keyword evidence="1" id="KW-0804">Transcription</keyword>
<dbReference type="SUPFAM" id="SSF57716">
    <property type="entry name" value="Glucocorticoid receptor-like (DNA-binding domain)"/>
    <property type="match status" value="1"/>
</dbReference>
<feature type="region of interest" description="Disordered" evidence="2">
    <location>
        <begin position="147"/>
        <end position="209"/>
    </location>
</feature>
<sequence length="548" mass="62865">MSKDPRPVVHKNQVKRKVSKRLGQKRDKYLPESLPLLLPPCKICGKKASGIHYGVNTCEACKGFFRRYLKRKEPYVCDKGWNCDLDIRSKGPHCSACRMKKCLTLGMSKEGVRQGRYTLTERTNRILEFKRLEKSRTNEWTCQDKKYNPDESFQTDSRHYDNSEKSSTELEDSECNPDKSIKTEGRTGYDPYESIHDSDHNLNDYSEDTCSSSRMDMLYSERLQNSLDHSCSGKQAMLLELSSLAAHSGDYPTEYTSSSAEGSPQGKQTPRNTGTPMDSELPADVQEVVEALMKAYKHLQHITQSLSDEEIRNRLDIGFARHQDKVNLFGNLDPIPTKEYNEIFEKTNLDVDSRTQNSSRRREEFGLAMADYVAFSNEIPGFNELSARDKATLVKDFFLSLEYRAKDPETEMMISYSGRAAHLSDACAYLPQDMLRSWWKLTYDLRGLQMTTEEHATLLALCLMSTDRCKLESPESVQKIEATLVKTMMSLLQRRYGERAGLQFSSYISLLTKLRGMSEEYHAVYRKICEDKVLIARAPELLSMLFDE</sequence>
<feature type="compositionally biased region" description="Basic residues" evidence="2">
    <location>
        <begin position="8"/>
        <end position="20"/>
    </location>
</feature>
<keyword evidence="1" id="KW-0539">Nucleus</keyword>
<dbReference type="Gene3D" id="3.30.50.10">
    <property type="entry name" value="Erythroid Transcription Factor GATA-1, subunit A"/>
    <property type="match status" value="1"/>
</dbReference>
<keyword evidence="1" id="KW-0862">Zinc</keyword>
<feature type="region of interest" description="Disordered" evidence="2">
    <location>
        <begin position="1"/>
        <end position="20"/>
    </location>
</feature>
<proteinExistence type="inferred from homology"/>
<dbReference type="EMBL" id="JH823246">
    <property type="protein sequence ID" value="EKC26011.1"/>
    <property type="molecule type" value="Genomic_DNA"/>
</dbReference>
<dbReference type="InterPro" id="IPR050234">
    <property type="entry name" value="Nuclear_hormone_rcpt_NR1"/>
</dbReference>
<dbReference type="PRINTS" id="PR00398">
    <property type="entry name" value="STRDHORMONER"/>
</dbReference>
<dbReference type="InterPro" id="IPR001628">
    <property type="entry name" value="Znf_hrmn_rcpt"/>
</dbReference>
<dbReference type="InterPro" id="IPR001723">
    <property type="entry name" value="Nuclear_hrmn_rcpt"/>
</dbReference>
<keyword evidence="1" id="KW-0238">DNA-binding</keyword>
<dbReference type="AlphaFoldDB" id="K1QWT5"/>
<dbReference type="Pfam" id="PF00105">
    <property type="entry name" value="zf-C4"/>
    <property type="match status" value="1"/>
</dbReference>
<feature type="compositionally biased region" description="Polar residues" evidence="2">
    <location>
        <begin position="254"/>
        <end position="276"/>
    </location>
</feature>
<dbReference type="PRINTS" id="PR00047">
    <property type="entry name" value="STROIDFINGER"/>
</dbReference>
<dbReference type="GO" id="GO:0005634">
    <property type="term" value="C:nucleus"/>
    <property type="evidence" value="ECO:0007669"/>
    <property type="project" value="UniProtKB-SubCell"/>
</dbReference>
<evidence type="ECO:0000256" key="1">
    <source>
        <dbReference type="RuleBase" id="RU004334"/>
    </source>
</evidence>
<dbReference type="PROSITE" id="PS00031">
    <property type="entry name" value="NUCLEAR_REC_DBD_1"/>
    <property type="match status" value="1"/>
</dbReference>
<evidence type="ECO:0000256" key="2">
    <source>
        <dbReference type="SAM" id="MobiDB-lite"/>
    </source>
</evidence>
<dbReference type="PROSITE" id="PS51030">
    <property type="entry name" value="NUCLEAR_REC_DBD_2"/>
    <property type="match status" value="1"/>
</dbReference>
<name>K1QWT5_MAGGI</name>
<dbReference type="CDD" id="cd06916">
    <property type="entry name" value="NR_DBD_like"/>
    <property type="match status" value="1"/>
</dbReference>
<dbReference type="SUPFAM" id="SSF48508">
    <property type="entry name" value="Nuclear receptor ligand-binding domain"/>
    <property type="match status" value="1"/>
</dbReference>
<gene>
    <name evidence="3" type="ORF">CGI_10010606</name>
</gene>
<dbReference type="GO" id="GO:0003700">
    <property type="term" value="F:DNA-binding transcription factor activity"/>
    <property type="evidence" value="ECO:0007669"/>
    <property type="project" value="InterPro"/>
</dbReference>
<dbReference type="SMART" id="SM00430">
    <property type="entry name" value="HOLI"/>
    <property type="match status" value="1"/>
</dbReference>
<feature type="compositionally biased region" description="Basic and acidic residues" evidence="2">
    <location>
        <begin position="156"/>
        <end position="168"/>
    </location>
</feature>
<comment type="similarity">
    <text evidence="1">Belongs to the nuclear hormone receptor family.</text>
</comment>
<dbReference type="PANTHER" id="PTHR24082">
    <property type="entry name" value="NUCLEAR HORMONE RECEPTOR"/>
    <property type="match status" value="1"/>
</dbReference>